<gene>
    <name evidence="2" type="ORF">HGK34_14310</name>
</gene>
<evidence type="ECO:0000256" key="1">
    <source>
        <dbReference type="SAM" id="MobiDB-lite"/>
    </source>
</evidence>
<name>A0ABS1LMD9_9MICO</name>
<dbReference type="RefSeq" id="WP_201848522.1">
    <property type="nucleotide sequence ID" value="NZ_JABBYC010000028.1"/>
</dbReference>
<feature type="region of interest" description="Disordered" evidence="1">
    <location>
        <begin position="278"/>
        <end position="329"/>
    </location>
</feature>
<proteinExistence type="predicted"/>
<protein>
    <submittedName>
        <fullName evidence="2">Uncharacterized protein</fullName>
    </submittedName>
</protein>
<keyword evidence="3" id="KW-1185">Reference proteome</keyword>
<dbReference type="EMBL" id="JABBYC010000028">
    <property type="protein sequence ID" value="MBL0887437.1"/>
    <property type="molecule type" value="Genomic_DNA"/>
</dbReference>
<dbReference type="Proteomes" id="UP000675409">
    <property type="component" value="Unassembled WGS sequence"/>
</dbReference>
<organism evidence="2 3">
    <name type="scientific">Myceligenerans indicum</name>
    <dbReference type="NCBI Taxonomy" id="2593663"/>
    <lineage>
        <taxon>Bacteria</taxon>
        <taxon>Bacillati</taxon>
        <taxon>Actinomycetota</taxon>
        <taxon>Actinomycetes</taxon>
        <taxon>Micrococcales</taxon>
        <taxon>Promicromonosporaceae</taxon>
        <taxon>Myceligenerans</taxon>
    </lineage>
</organism>
<reference evidence="2 3" key="1">
    <citation type="journal article" date="2021" name="Arch. Microbiol.">
        <title>Myceligenerans indicum sp. nov., an actinobacterium isolated from mangrove sediment of Sundarbans, India.</title>
        <authorList>
            <person name="Asha K."/>
            <person name="Bhadury P."/>
        </authorList>
    </citation>
    <scope>NUCLEOTIDE SEQUENCE [LARGE SCALE GENOMIC DNA]</scope>
    <source>
        <strain evidence="2 3">I2</strain>
    </source>
</reference>
<evidence type="ECO:0000313" key="2">
    <source>
        <dbReference type="EMBL" id="MBL0887437.1"/>
    </source>
</evidence>
<comment type="caution">
    <text evidence="2">The sequence shown here is derived from an EMBL/GenBank/DDBJ whole genome shotgun (WGS) entry which is preliminary data.</text>
</comment>
<feature type="compositionally biased region" description="Polar residues" evidence="1">
    <location>
        <begin position="289"/>
        <end position="302"/>
    </location>
</feature>
<feature type="compositionally biased region" description="Acidic residues" evidence="1">
    <location>
        <begin position="315"/>
        <end position="326"/>
    </location>
</feature>
<evidence type="ECO:0000313" key="3">
    <source>
        <dbReference type="Proteomes" id="UP000675409"/>
    </source>
</evidence>
<accession>A0ABS1LMD9</accession>
<sequence>MASEGLAEGRRVAARVARGLRSRSTALIAGVLVLALGAGASAVVATGSQDALLSALGMDGTTEESCPMSAVTMAEAFETAVRCGHEVAAEDSYDAWSTEWAQPDGVAVRWESSTTPVRTEAGSGVWTDVDRTIEPADADGDGRLDVTAPVYDLSFAASDDQPLARVASGEHWLEFDVPFALTDPVVEGDQVTYPGILGDTGLDLVVSADAEGTGFDDVIRVADAQAAQNPALRELTFDVEVSPGLTLRENASGFVAVDGNGDEVFTSPVPLMWGEPEADAQAAAEGTSADGSATKSLTTSSRAAAEEVPQAVESSEPDTPVDEADGPVDPPEKFEGPMVDRGMAELPAVVETKSPTSASVTIVPDTRMLGGEGVDFPLSIDPSVDGVSLNQWTVAKSSPRNLTARADSTRLRKTLKN</sequence>